<feature type="domain" description="Fucosyltransferase N-terminal" evidence="26">
    <location>
        <begin position="65"/>
        <end position="170"/>
    </location>
</feature>
<dbReference type="GeneTree" id="ENSGT00940000155095"/>
<dbReference type="PANTHER" id="PTHR11929">
    <property type="entry name" value="ALPHA- 1,3 -FUCOSYLTRANSFERASE"/>
    <property type="match status" value="1"/>
</dbReference>
<dbReference type="AlphaFoldDB" id="A0A8C6YDP7"/>
<dbReference type="OMA" id="KSHFCLA"/>
<dbReference type="UniPathway" id="UPA00378"/>
<comment type="subcellular location">
    <subcellularLocation>
        <location evidence="24">Golgi apparatus</location>
        <location evidence="24">Golgi stack membrane</location>
        <topology evidence="24">Single-pass type II membrane protein</topology>
    </subcellularLocation>
    <subcellularLocation>
        <location evidence="21">Golgi apparatus</location>
        <location evidence="21">trans-Golgi network membrane</location>
        <topology evidence="21">Single-pass type II membrane protein</topology>
    </subcellularLocation>
</comment>
<dbReference type="InterPro" id="IPR031481">
    <property type="entry name" value="Glyco_tran_10_N"/>
</dbReference>
<comment type="pathway">
    <text evidence="1">Protein modification; protein glycosylation.</text>
</comment>
<sequence length="380" mass="45433">MSIPSKVFWSGLAFLLALVCFGACLLVYIKPTQLWFYHKLSKNYSTSDQDMLFSQDKLHNKQSNVTLVLVWLAPFGKRLNPLDCLDMNISNCYITMDRSTYNWSHAVIFHHRDIWWNLRNLPQQPRPLFQKWIWMNMESPSHSPRKRGLNRIFNLTLNYRRDADIHIPYGLLTFKPNASRMVVPPKDKLVCWVVSNWYAQERVRYYKELKKYIKIHTYGKSFRRYLSWKEFLPTISSCKFYLAFENSIFKDYITEKIYFTFSAGSVPVVLGPPRENYEDYILPQSFIHVDDFESPRTLSEYLLMLDQNDTLYLSYLEWKKDFSVYRPHFWKSHFCLACDYIQKHPAYKSVGNLEKWFWNNSCDLFPSSLKKSKELLRSST</sequence>
<reference evidence="27" key="1">
    <citation type="submission" date="2025-08" db="UniProtKB">
        <authorList>
            <consortium name="Ensembl"/>
        </authorList>
    </citation>
    <scope>IDENTIFICATION</scope>
</reference>
<evidence type="ECO:0000256" key="22">
    <source>
        <dbReference type="ARBA" id="ARBA00043828"/>
    </source>
</evidence>
<evidence type="ECO:0000256" key="4">
    <source>
        <dbReference type="ARBA" id="ARBA00011738"/>
    </source>
</evidence>
<dbReference type="Pfam" id="PF17039">
    <property type="entry name" value="Glyco_tran_10_N"/>
    <property type="match status" value="1"/>
</dbReference>
<keyword evidence="10 24" id="KW-0333">Golgi apparatus</keyword>
<evidence type="ECO:0000256" key="21">
    <source>
        <dbReference type="ARBA" id="ARBA00037848"/>
    </source>
</evidence>
<comment type="subunit">
    <text evidence="4">Homodimer.</text>
</comment>
<keyword evidence="9" id="KW-1133">Transmembrane helix</keyword>
<feature type="domain" description="Fucosyltransferase C-terminal" evidence="25">
    <location>
        <begin position="184"/>
        <end position="356"/>
    </location>
</feature>
<keyword evidence="14" id="KW-0325">Glycoprotein</keyword>
<keyword evidence="28" id="KW-1185">Reference proteome</keyword>
<evidence type="ECO:0000256" key="3">
    <source>
        <dbReference type="ARBA" id="ARBA00008919"/>
    </source>
</evidence>
<dbReference type="InterPro" id="IPR001503">
    <property type="entry name" value="Glyco_trans_10"/>
</dbReference>
<dbReference type="InterPro" id="IPR055270">
    <property type="entry name" value="Glyco_tran_10_C"/>
</dbReference>
<organism evidence="27 28">
    <name type="scientific">Naja naja</name>
    <name type="common">Indian cobra</name>
    <dbReference type="NCBI Taxonomy" id="35670"/>
    <lineage>
        <taxon>Eukaryota</taxon>
        <taxon>Metazoa</taxon>
        <taxon>Chordata</taxon>
        <taxon>Craniata</taxon>
        <taxon>Vertebrata</taxon>
        <taxon>Euteleostomi</taxon>
        <taxon>Lepidosauria</taxon>
        <taxon>Squamata</taxon>
        <taxon>Bifurcata</taxon>
        <taxon>Unidentata</taxon>
        <taxon>Episquamata</taxon>
        <taxon>Toxicofera</taxon>
        <taxon>Serpentes</taxon>
        <taxon>Colubroidea</taxon>
        <taxon>Elapidae</taxon>
        <taxon>Elapinae</taxon>
        <taxon>Naja</taxon>
    </lineage>
</organism>
<evidence type="ECO:0000256" key="24">
    <source>
        <dbReference type="RuleBase" id="RU003832"/>
    </source>
</evidence>
<name>A0A8C6YDP7_NAJNA</name>
<evidence type="ECO:0000313" key="28">
    <source>
        <dbReference type="Proteomes" id="UP000694559"/>
    </source>
</evidence>
<dbReference type="OrthoDB" id="427096at2759"/>
<evidence type="ECO:0000256" key="14">
    <source>
        <dbReference type="ARBA" id="ARBA00023180"/>
    </source>
</evidence>
<evidence type="ECO:0000256" key="17">
    <source>
        <dbReference type="ARBA" id="ARBA00036234"/>
    </source>
</evidence>
<evidence type="ECO:0000256" key="1">
    <source>
        <dbReference type="ARBA" id="ARBA00004922"/>
    </source>
</evidence>
<keyword evidence="5 24" id="KW-0328">Glycosyltransferase</keyword>
<comment type="catalytic activity">
    <reaction evidence="23">
        <text>an alpha-L-Fuc-(1-&gt;2)-beta-D-Gal-(1-&gt;4)-beta-D-GlcNAc derivative + GDP-beta-L-fucose = an alpha-L-Fuc-(1-&gt;2)-beta-D-Gal-(1-&gt;4)-[alpha-L-Fuc-(1-&gt;3)]-beta-D-GlcNAc derivative + GDP + H(+)</text>
        <dbReference type="Rhea" id="RHEA:77191"/>
        <dbReference type="ChEBI" id="CHEBI:15378"/>
        <dbReference type="ChEBI" id="CHEBI:57273"/>
        <dbReference type="ChEBI" id="CHEBI:58189"/>
        <dbReference type="ChEBI" id="CHEBI:133510"/>
        <dbReference type="ChEBI" id="CHEBI:195560"/>
    </reaction>
    <physiologicalReaction direction="left-to-right" evidence="23">
        <dbReference type="Rhea" id="RHEA:77192"/>
    </physiologicalReaction>
</comment>
<dbReference type="Proteomes" id="UP000694559">
    <property type="component" value="Unplaced"/>
</dbReference>
<evidence type="ECO:0000313" key="27">
    <source>
        <dbReference type="Ensembl" id="ENSNNAP00000028394.1"/>
    </source>
</evidence>
<evidence type="ECO:0000256" key="5">
    <source>
        <dbReference type="ARBA" id="ARBA00022676"/>
    </source>
</evidence>
<dbReference type="GO" id="GO:0017083">
    <property type="term" value="F:4-galactosyl-N-acetylglucosaminide 3-alpha-L-fucosyltransferase activity"/>
    <property type="evidence" value="ECO:0007669"/>
    <property type="project" value="UniProtKB-EC"/>
</dbReference>
<protein>
    <recommendedName>
        <fullName evidence="24">Fucosyltransferase</fullName>
        <ecNumber evidence="24">2.4.1.-</ecNumber>
    </recommendedName>
</protein>
<keyword evidence="13" id="KW-1015">Disulfide bond</keyword>
<keyword evidence="6 24" id="KW-0808">Transferase</keyword>
<keyword evidence="12" id="KW-0472">Membrane</keyword>
<comment type="similarity">
    <text evidence="3 24">Belongs to the glycosyltransferase 10 family.</text>
</comment>
<comment type="catalytic activity">
    <reaction evidence="20">
        <text>a neolactoside nLc4Cer + GDP-beta-L-fucose = a neolactoside III(3)-alpha-Fuc-nLc4Cer + GDP + H(+)</text>
        <dbReference type="Rhea" id="RHEA:48376"/>
        <dbReference type="ChEBI" id="CHEBI:15378"/>
        <dbReference type="ChEBI" id="CHEBI:57273"/>
        <dbReference type="ChEBI" id="CHEBI:58189"/>
        <dbReference type="ChEBI" id="CHEBI:90376"/>
        <dbReference type="ChEBI" id="CHEBI:90379"/>
    </reaction>
    <physiologicalReaction direction="left-to-right" evidence="20">
        <dbReference type="Rhea" id="RHEA:48377"/>
    </physiologicalReaction>
</comment>
<evidence type="ECO:0000256" key="16">
    <source>
        <dbReference type="ARBA" id="ARBA00036053"/>
    </source>
</evidence>
<dbReference type="FunFam" id="3.40.50.11660:FF:000001">
    <property type="entry name" value="alpha-(1,3)-fucosyltransferase 9"/>
    <property type="match status" value="1"/>
</dbReference>
<comment type="catalytic activity">
    <reaction evidence="16">
        <text>alpha-D-galactosyl-(1-&gt;3)-beta-D-galactosyl-(1-&gt;4)-N-acetyl-beta-D-glucosaminyl-(1-&gt;3)-beta-D-galactosyl-(1-&gt;4)-beta-D-glucosyl-(1&lt;-&gt;1')-ceramide + GDP-beta-L-fucose = a neolactoside IV(3)-alpha-Gal,III(3)-alpha-Fuc-nLc4Cer + GDP + H(+)</text>
        <dbReference type="Rhea" id="RHEA:48380"/>
        <dbReference type="ChEBI" id="CHEBI:15378"/>
        <dbReference type="ChEBI" id="CHEBI:57273"/>
        <dbReference type="ChEBI" id="CHEBI:58189"/>
        <dbReference type="ChEBI" id="CHEBI:90380"/>
        <dbReference type="ChEBI" id="CHEBI:90381"/>
    </reaction>
    <physiologicalReaction direction="left-to-right" evidence="16">
        <dbReference type="Rhea" id="RHEA:48381"/>
    </physiologicalReaction>
</comment>
<keyword evidence="8" id="KW-0735">Signal-anchor</keyword>
<comment type="catalytic activity">
    <reaction evidence="22">
        <text>beta-D-Gal-(1-&gt;4)-beta-D-GlcNAc-(1-&gt;3)-beta-D-Gal-(1-&gt;4)-D-Glc + GDP-beta-L-fucose = beta-D-Gal-(1-&gt;4)-[alpha-L-Fuc-(1-&gt;3)]-beta-D-GlcNAc-(1-&gt;3)-beta-D-Gal-(1-&gt;4)-D-Glc + GDP + H(+)</text>
        <dbReference type="Rhea" id="RHEA:77187"/>
        <dbReference type="ChEBI" id="CHEBI:15378"/>
        <dbReference type="ChEBI" id="CHEBI:57273"/>
        <dbReference type="ChEBI" id="CHEBI:58189"/>
        <dbReference type="ChEBI" id="CHEBI:60239"/>
        <dbReference type="ChEBI" id="CHEBI:61352"/>
    </reaction>
    <physiologicalReaction direction="left-to-right" evidence="22">
        <dbReference type="Rhea" id="RHEA:77188"/>
    </physiologicalReaction>
</comment>
<dbReference type="EC" id="2.4.1.-" evidence="24"/>
<reference evidence="27" key="2">
    <citation type="submission" date="2025-09" db="UniProtKB">
        <authorList>
            <consortium name="Ensembl"/>
        </authorList>
    </citation>
    <scope>IDENTIFICATION</scope>
</reference>
<accession>A0A8C6YDP7</accession>
<evidence type="ECO:0000256" key="6">
    <source>
        <dbReference type="ARBA" id="ARBA00022679"/>
    </source>
</evidence>
<evidence type="ECO:0000256" key="12">
    <source>
        <dbReference type="ARBA" id="ARBA00023136"/>
    </source>
</evidence>
<evidence type="ECO:0000256" key="10">
    <source>
        <dbReference type="ARBA" id="ARBA00023034"/>
    </source>
</evidence>
<evidence type="ECO:0000256" key="13">
    <source>
        <dbReference type="ARBA" id="ARBA00023157"/>
    </source>
</evidence>
<dbReference type="GO" id="GO:0006629">
    <property type="term" value="P:lipid metabolic process"/>
    <property type="evidence" value="ECO:0007669"/>
    <property type="project" value="UniProtKB-KW"/>
</dbReference>
<dbReference type="Ensembl" id="ENSNNAT00000029761.1">
    <property type="protein sequence ID" value="ENSNNAP00000028394.1"/>
    <property type="gene ID" value="ENSNNAG00000018283.1"/>
</dbReference>
<evidence type="ECO:0000256" key="8">
    <source>
        <dbReference type="ARBA" id="ARBA00022968"/>
    </source>
</evidence>
<evidence type="ECO:0000256" key="7">
    <source>
        <dbReference type="ARBA" id="ARBA00022692"/>
    </source>
</evidence>
<comment type="catalytic activity">
    <reaction evidence="17">
        <text>an alpha-Neu5Ac-(2-&gt;3)-beta-D-Gal-(1-&gt;4)-beta-D-GlcNAc-(1-&gt;3)-beta-D-Gal-(1-&gt;4)-beta-D-GlcNAc derivative + GDP-beta-L-fucose = an alpha-Neu5Ac-(2-&gt;3)-beta-D-Gal-(1-&gt;4)-beta-D-GlcNAc-(1-&gt;3)-beta-D-Gal-(1-&gt;4)-[alpha-L-Fuc-(1-&gt;3)]-beta-D-GlcNAc derivative + GDP + H(+)</text>
        <dbReference type="Rhea" id="RHEA:68044"/>
        <dbReference type="ChEBI" id="CHEBI:15378"/>
        <dbReference type="ChEBI" id="CHEBI:57273"/>
        <dbReference type="ChEBI" id="CHEBI:58189"/>
        <dbReference type="ChEBI" id="CHEBI:145343"/>
        <dbReference type="ChEBI" id="CHEBI:176900"/>
    </reaction>
    <physiologicalReaction direction="left-to-right" evidence="17">
        <dbReference type="Rhea" id="RHEA:68045"/>
    </physiologicalReaction>
</comment>
<keyword evidence="11" id="KW-0443">Lipid metabolism</keyword>
<evidence type="ECO:0000256" key="19">
    <source>
        <dbReference type="ARBA" id="ARBA00036481"/>
    </source>
</evidence>
<dbReference type="Pfam" id="PF00852">
    <property type="entry name" value="Glyco_transf_10"/>
    <property type="match status" value="1"/>
</dbReference>
<evidence type="ECO:0000256" key="9">
    <source>
        <dbReference type="ARBA" id="ARBA00022989"/>
    </source>
</evidence>
<comment type="catalytic activity">
    <reaction evidence="18">
        <text>alpha-N-glycoloylneuraminosyl-(2-&gt;3)-beta-D-galactosyl-(1-&gt;4)-N-acetyl-beta-D-glucosaminyl-(1-&gt;3)-beta-D-galactosyl-(1-&gt;4)-N-acetyl-beta-D-glucosaminyl-(1-&gt;3)-beta-D-galactosyl-(1-&gt;4)-beta-D-glucosyl-(1&lt;-&gt;1')-ceramide + GDP-beta-L-fucose = alpha-N-glycoloylneuraminosyl-(2-&gt;3)-beta-D-galactosyl-(1-&gt;4)-N-acetyl-beta-D-glucosaminyl-(1-&gt;3)-beta-D-galactosyl-(1-&gt;4)-[alpha-L-fucosyl-(1-&gt;3)]-N-acetyl-beta-D-glucosaminyl-(1-&gt;3)-beta-D-galactosyl-(1-&gt;4)-beta-D-glucosyl-(1&lt;-&gt;1')-ceramide + GDP + H(+)</text>
        <dbReference type="Rhea" id="RHEA:48388"/>
        <dbReference type="ChEBI" id="CHEBI:15378"/>
        <dbReference type="ChEBI" id="CHEBI:57273"/>
        <dbReference type="ChEBI" id="CHEBI:58189"/>
        <dbReference type="ChEBI" id="CHEBI:90383"/>
        <dbReference type="ChEBI" id="CHEBI:90384"/>
    </reaction>
    <physiologicalReaction direction="left-to-right" evidence="18">
        <dbReference type="Rhea" id="RHEA:48389"/>
    </physiologicalReaction>
</comment>
<evidence type="ECO:0000256" key="20">
    <source>
        <dbReference type="ARBA" id="ARBA00036757"/>
    </source>
</evidence>
<dbReference type="SUPFAM" id="SSF53756">
    <property type="entry name" value="UDP-Glycosyltransferase/glycogen phosphorylase"/>
    <property type="match status" value="1"/>
</dbReference>
<evidence type="ECO:0000256" key="11">
    <source>
        <dbReference type="ARBA" id="ARBA00023098"/>
    </source>
</evidence>
<dbReference type="PANTHER" id="PTHR11929:SF10">
    <property type="entry name" value="4-GALACTOSYL-N-ACETYLGLUCOSAMINIDE 3-ALPHA-L-FUCOSYLTRANSFERASE 9"/>
    <property type="match status" value="1"/>
</dbReference>
<dbReference type="Gene3D" id="3.40.50.11660">
    <property type="entry name" value="Glycosyl transferase family 10, C-terminal domain"/>
    <property type="match status" value="1"/>
</dbReference>
<comment type="pathway">
    <text evidence="2">Glycolipid biosynthesis.</text>
</comment>
<dbReference type="GO" id="GO:0032580">
    <property type="term" value="C:Golgi cisterna membrane"/>
    <property type="evidence" value="ECO:0007669"/>
    <property type="project" value="UniProtKB-SubCell"/>
</dbReference>
<evidence type="ECO:0000259" key="25">
    <source>
        <dbReference type="Pfam" id="PF00852"/>
    </source>
</evidence>
<comment type="catalytic activity">
    <reaction evidence="19">
        <text>an N-acetyl-alpha-neuraminyl-(2-&gt;3)-beta-D-galactosyl-(1-&gt;4)-N-acetyl-beta-D-glucosaminyl derivative + GDP-beta-L-fucose = an alpha-Neu5Ac-(2-&gt;3)-beta-D-Gal-(1-&gt;4)-[alpha-L-Fuc-(1-&gt;3)]-beta-D-GlcNAc derivative + GDP + H(+)</text>
        <dbReference type="Rhea" id="RHEA:56076"/>
        <dbReference type="ChEBI" id="CHEBI:15378"/>
        <dbReference type="ChEBI" id="CHEBI:57273"/>
        <dbReference type="ChEBI" id="CHEBI:58189"/>
        <dbReference type="ChEBI" id="CHEBI:136545"/>
        <dbReference type="ChEBI" id="CHEBI:139509"/>
    </reaction>
    <physiologicalReaction direction="left-to-right" evidence="19">
        <dbReference type="Rhea" id="RHEA:56077"/>
    </physiologicalReaction>
</comment>
<evidence type="ECO:0000256" key="2">
    <source>
        <dbReference type="ARBA" id="ARBA00004934"/>
    </source>
</evidence>
<keyword evidence="7 24" id="KW-0812">Transmembrane</keyword>
<comment type="catalytic activity">
    <reaction evidence="15">
        <text>a beta-D-galactosyl-(1-&gt;4)-N-acetyl-beta-D-glucosaminyl derivative + GDP-beta-L-fucose = a beta-D-galactosyl-(1-&gt;4)-[alpha-L-fucosyl-(1-&gt;3)]-N-acetyl-beta-D-glucosaminyl derivative + GDP + H(+)</text>
        <dbReference type="Rhea" id="RHEA:14257"/>
        <dbReference type="ChEBI" id="CHEBI:15378"/>
        <dbReference type="ChEBI" id="CHEBI:57273"/>
        <dbReference type="ChEBI" id="CHEBI:58189"/>
        <dbReference type="ChEBI" id="CHEBI:133507"/>
        <dbReference type="ChEBI" id="CHEBI:137941"/>
        <dbReference type="EC" id="2.4.1.152"/>
    </reaction>
    <physiologicalReaction direction="left-to-right" evidence="15">
        <dbReference type="Rhea" id="RHEA:14258"/>
    </physiologicalReaction>
</comment>
<dbReference type="InterPro" id="IPR038577">
    <property type="entry name" value="GT10-like_C_sf"/>
</dbReference>
<evidence type="ECO:0000259" key="26">
    <source>
        <dbReference type="Pfam" id="PF17039"/>
    </source>
</evidence>
<evidence type="ECO:0000256" key="23">
    <source>
        <dbReference type="ARBA" id="ARBA00043838"/>
    </source>
</evidence>
<evidence type="ECO:0000256" key="18">
    <source>
        <dbReference type="ARBA" id="ARBA00036295"/>
    </source>
</evidence>
<proteinExistence type="inferred from homology"/>
<evidence type="ECO:0000256" key="15">
    <source>
        <dbReference type="ARBA" id="ARBA00029329"/>
    </source>
</evidence>